<comment type="caution">
    <text evidence="2">The sequence shown here is derived from an EMBL/GenBank/DDBJ whole genome shotgun (WGS) entry which is preliminary data.</text>
</comment>
<dbReference type="AlphaFoldDB" id="A0AAD8L975"/>
<sequence>MFGFRFGLNPQTKYEIRFVVFKNPIRFEPNKPKTNIYISPYIFYSQSPKAQSPQKKPNALISIFVHIFAVAACTLSATPFLQHLHSSIAATIELIHKKLNHAGSCSSRLHAGSGSSRLHAFSRSRSRSRSWSRSRSRSRSLKRSRSKSIERAVSKSPSKSRSASPVKPPRCGKAGKTTWQTSGSGDDFPRHEGSNYKIISRPFIARLSRFTDSKRGPNQVDEDDSDEEDD</sequence>
<feature type="compositionally biased region" description="Basic residues" evidence="1">
    <location>
        <begin position="120"/>
        <end position="146"/>
    </location>
</feature>
<proteinExistence type="predicted"/>
<keyword evidence="3" id="KW-1185">Reference proteome</keyword>
<accession>A0AAD8L975</accession>
<organism evidence="2 3">
    <name type="scientific">Tagetes erecta</name>
    <name type="common">African marigold</name>
    <dbReference type="NCBI Taxonomy" id="13708"/>
    <lineage>
        <taxon>Eukaryota</taxon>
        <taxon>Viridiplantae</taxon>
        <taxon>Streptophyta</taxon>
        <taxon>Embryophyta</taxon>
        <taxon>Tracheophyta</taxon>
        <taxon>Spermatophyta</taxon>
        <taxon>Magnoliopsida</taxon>
        <taxon>eudicotyledons</taxon>
        <taxon>Gunneridae</taxon>
        <taxon>Pentapetalae</taxon>
        <taxon>asterids</taxon>
        <taxon>campanulids</taxon>
        <taxon>Asterales</taxon>
        <taxon>Asteraceae</taxon>
        <taxon>Asteroideae</taxon>
        <taxon>Heliantheae alliance</taxon>
        <taxon>Tageteae</taxon>
        <taxon>Tagetes</taxon>
    </lineage>
</organism>
<evidence type="ECO:0000313" key="3">
    <source>
        <dbReference type="Proteomes" id="UP001229421"/>
    </source>
</evidence>
<feature type="region of interest" description="Disordered" evidence="1">
    <location>
        <begin position="106"/>
        <end position="196"/>
    </location>
</feature>
<feature type="compositionally biased region" description="Low complexity" evidence="1">
    <location>
        <begin position="154"/>
        <end position="165"/>
    </location>
</feature>
<evidence type="ECO:0000256" key="1">
    <source>
        <dbReference type="SAM" id="MobiDB-lite"/>
    </source>
</evidence>
<evidence type="ECO:0000313" key="2">
    <source>
        <dbReference type="EMBL" id="KAK1433480.1"/>
    </source>
</evidence>
<reference evidence="2" key="1">
    <citation type="journal article" date="2023" name="bioRxiv">
        <title>Improved chromosome-level genome assembly for marigold (Tagetes erecta).</title>
        <authorList>
            <person name="Jiang F."/>
            <person name="Yuan L."/>
            <person name="Wang S."/>
            <person name="Wang H."/>
            <person name="Xu D."/>
            <person name="Wang A."/>
            <person name="Fan W."/>
        </authorList>
    </citation>
    <scope>NUCLEOTIDE SEQUENCE</scope>
    <source>
        <strain evidence="2">WSJ</strain>
        <tissue evidence="2">Leaf</tissue>
    </source>
</reference>
<gene>
    <name evidence="2" type="ORF">QVD17_10390</name>
</gene>
<name>A0AAD8L975_TARER</name>
<dbReference type="Proteomes" id="UP001229421">
    <property type="component" value="Unassembled WGS sequence"/>
</dbReference>
<feature type="region of interest" description="Disordered" evidence="1">
    <location>
        <begin position="208"/>
        <end position="230"/>
    </location>
</feature>
<protein>
    <submittedName>
        <fullName evidence="2">Uncharacterized protein</fullName>
    </submittedName>
</protein>
<dbReference type="EMBL" id="JAUHHV010000002">
    <property type="protein sequence ID" value="KAK1433480.1"/>
    <property type="molecule type" value="Genomic_DNA"/>
</dbReference>
<feature type="compositionally biased region" description="Acidic residues" evidence="1">
    <location>
        <begin position="220"/>
        <end position="230"/>
    </location>
</feature>